<dbReference type="EMBL" id="VSRR010009065">
    <property type="protein sequence ID" value="MPC49735.1"/>
    <property type="molecule type" value="Genomic_DNA"/>
</dbReference>
<sequence>MGVPNQENEDQEGGEHRGEGANLGDDVIPLVHWQRYCPIPTYPGTRWVAGQEDHQSAPCSCLLLSTETPQYTAVFCQRPCSGGASVERRDHVHALVNNALGQFPKKF</sequence>
<keyword evidence="3" id="KW-1185">Reference proteome</keyword>
<dbReference type="AlphaFoldDB" id="A0A5B7FWN6"/>
<accession>A0A5B7FWN6</accession>
<organism evidence="2 3">
    <name type="scientific">Portunus trituberculatus</name>
    <name type="common">Swimming crab</name>
    <name type="synonym">Neptunus trituberculatus</name>
    <dbReference type="NCBI Taxonomy" id="210409"/>
    <lineage>
        <taxon>Eukaryota</taxon>
        <taxon>Metazoa</taxon>
        <taxon>Ecdysozoa</taxon>
        <taxon>Arthropoda</taxon>
        <taxon>Crustacea</taxon>
        <taxon>Multicrustacea</taxon>
        <taxon>Malacostraca</taxon>
        <taxon>Eumalacostraca</taxon>
        <taxon>Eucarida</taxon>
        <taxon>Decapoda</taxon>
        <taxon>Pleocyemata</taxon>
        <taxon>Brachyura</taxon>
        <taxon>Eubrachyura</taxon>
        <taxon>Portunoidea</taxon>
        <taxon>Portunidae</taxon>
        <taxon>Portuninae</taxon>
        <taxon>Portunus</taxon>
    </lineage>
</organism>
<comment type="caution">
    <text evidence="2">The sequence shown here is derived from an EMBL/GenBank/DDBJ whole genome shotgun (WGS) entry which is preliminary data.</text>
</comment>
<name>A0A5B7FWN6_PORTR</name>
<dbReference type="Proteomes" id="UP000324222">
    <property type="component" value="Unassembled WGS sequence"/>
</dbReference>
<reference evidence="2 3" key="1">
    <citation type="submission" date="2019-05" db="EMBL/GenBank/DDBJ databases">
        <title>Another draft genome of Portunus trituberculatus and its Hox gene families provides insights of decapod evolution.</title>
        <authorList>
            <person name="Jeong J.-H."/>
            <person name="Song I."/>
            <person name="Kim S."/>
            <person name="Choi T."/>
            <person name="Kim D."/>
            <person name="Ryu S."/>
            <person name="Kim W."/>
        </authorList>
    </citation>
    <scope>NUCLEOTIDE SEQUENCE [LARGE SCALE GENOMIC DNA]</scope>
    <source>
        <tissue evidence="2">Muscle</tissue>
    </source>
</reference>
<protein>
    <submittedName>
        <fullName evidence="2">Uncharacterized protein</fullName>
    </submittedName>
</protein>
<evidence type="ECO:0000313" key="3">
    <source>
        <dbReference type="Proteomes" id="UP000324222"/>
    </source>
</evidence>
<evidence type="ECO:0000313" key="2">
    <source>
        <dbReference type="EMBL" id="MPC49735.1"/>
    </source>
</evidence>
<feature type="region of interest" description="Disordered" evidence="1">
    <location>
        <begin position="1"/>
        <end position="23"/>
    </location>
</feature>
<gene>
    <name evidence="2" type="ORF">E2C01_043546</name>
</gene>
<proteinExistence type="predicted"/>
<evidence type="ECO:0000256" key="1">
    <source>
        <dbReference type="SAM" id="MobiDB-lite"/>
    </source>
</evidence>